<dbReference type="AlphaFoldDB" id="H6LA26"/>
<dbReference type="InterPro" id="IPR036942">
    <property type="entry name" value="Beta-barrel_TonB_sf"/>
</dbReference>
<dbReference type="STRING" id="984262.SGRA_2766"/>
<sequence length="852" mass="96634">MKLTLLSFFLLVCSWSWAQGPMPPAQTTLLGQLIDADSKKPLEFATVSLYNLSDSLITGGISDMDGKFRLANLPYGDYYAKFNFMGYEEKRIDSLKLELPTLQLGKVLLKPDAATQETVQVTANKSLLKLGLDKKVFDVENSGLGNSESATEVLRSTPGVEVDQDEQIKVRGKVVQVYINGKPTGLTGENQAAVLRQLPANSIKSVEIITSPSAKDAPDGGAGGIINIVMKRNLLSGFTGNVNARIGTNARGWRSEPVGPMFNKFNTGFGLNYKSEKLNLFSNASWSRRGSYTLSEAYRFNQLPDSSYYFNTYRDSRRQKDNFWGRLGMDYYFSPTQTLSMQVRGGGGAGQNGGQTQYDNFGQDSVYYSQEIRGRDGETERYNWSYNAVYSIIFPEKDSTGKPNLDKIGGMGDQHELVFDFQISNSQDQDIDYYGNQSYWPNGDAINAAPDSQRIEDFDSRREIWARIDYTLPLPKLEGRLEVGYHYRYQLDRSDFGYYNYVPQLPTLVNDSSRSNIFEYSQQIHALYGTYSQKLGEKWSGKFGLRLEQASVDPRLISTEESYPWSYFQLFPSVNLGYQMSKSAQMTFNYSRRIDRPGSWSTNPFPSFEDPRYLYYGNPYLQPSFTDKVELNYGNYIGKSGINVGLYASYNDNESTRVQTIDSLTGVIRSRPQNLAYNYQYGLDFNFNTSIFPWWTFNMGGNLYQSHFDAEVEGQDLSYQTLGASGNIFSSIRLQKIGLSISMGGSVWYQVRDIQGSNRPNFWHWVSVNKQLMKKKLRLSLWVQNPIYSNSYRYQRSTDSFRQSGIYEWENRVVNFSMSYNFGKMNVKNKRRSKLENRSGGGNSSGGGQGGI</sequence>
<proteinExistence type="predicted"/>
<evidence type="ECO:0000313" key="13">
    <source>
        <dbReference type="Proteomes" id="UP000007519"/>
    </source>
</evidence>
<dbReference type="eggNOG" id="COG1629">
    <property type="taxonomic scope" value="Bacteria"/>
</dbReference>
<keyword evidence="4" id="KW-0812">Transmembrane</keyword>
<keyword evidence="2" id="KW-0813">Transport</keyword>
<dbReference type="Gene3D" id="2.170.130.10">
    <property type="entry name" value="TonB-dependent receptor, plug domain"/>
    <property type="match status" value="1"/>
</dbReference>
<dbReference type="InterPro" id="IPR041700">
    <property type="entry name" value="OMP_b-brl_3"/>
</dbReference>
<dbReference type="GO" id="GO:0044718">
    <property type="term" value="P:siderophore transmembrane transport"/>
    <property type="evidence" value="ECO:0007669"/>
    <property type="project" value="TreeGrafter"/>
</dbReference>
<dbReference type="RefSeq" id="WP_015693102.1">
    <property type="nucleotide sequence ID" value="NC_016940.1"/>
</dbReference>
<dbReference type="Gene3D" id="2.40.170.20">
    <property type="entry name" value="TonB-dependent receptor, beta-barrel domain"/>
    <property type="match status" value="1"/>
</dbReference>
<feature type="region of interest" description="Disordered" evidence="8">
    <location>
        <begin position="831"/>
        <end position="852"/>
    </location>
</feature>
<name>H6LA26_SAPGL</name>
<accession>H6LA26</accession>
<feature type="domain" description="TonB-dependent receptor plug" evidence="10">
    <location>
        <begin position="146"/>
        <end position="225"/>
    </location>
</feature>
<evidence type="ECO:0000256" key="4">
    <source>
        <dbReference type="ARBA" id="ARBA00022692"/>
    </source>
</evidence>
<dbReference type="OrthoDB" id="905812at2"/>
<dbReference type="Gene3D" id="2.60.40.10">
    <property type="entry name" value="Immunoglobulins"/>
    <property type="match status" value="1"/>
</dbReference>
<evidence type="ECO:0000256" key="7">
    <source>
        <dbReference type="ARBA" id="ARBA00023237"/>
    </source>
</evidence>
<dbReference type="Proteomes" id="UP000007519">
    <property type="component" value="Chromosome"/>
</dbReference>
<feature type="compositionally biased region" description="Gly residues" evidence="8">
    <location>
        <begin position="839"/>
        <end position="852"/>
    </location>
</feature>
<dbReference type="GO" id="GO:0015344">
    <property type="term" value="F:siderophore uptake transmembrane transporter activity"/>
    <property type="evidence" value="ECO:0007669"/>
    <property type="project" value="TreeGrafter"/>
</dbReference>
<evidence type="ECO:0000256" key="2">
    <source>
        <dbReference type="ARBA" id="ARBA00022448"/>
    </source>
</evidence>
<evidence type="ECO:0000259" key="11">
    <source>
        <dbReference type="Pfam" id="PF14905"/>
    </source>
</evidence>
<reference evidence="12 13" key="1">
    <citation type="journal article" date="2012" name="Stand. Genomic Sci.">
        <title>Complete genome sequencing and analysis of Saprospira grandis str. Lewin, a predatory marine bacterium.</title>
        <authorList>
            <person name="Saw J.H."/>
            <person name="Yuryev A."/>
            <person name="Kanbe M."/>
            <person name="Hou S."/>
            <person name="Young A.G."/>
            <person name="Aizawa S."/>
            <person name="Alam M."/>
        </authorList>
    </citation>
    <scope>NUCLEOTIDE SEQUENCE [LARGE SCALE GENOMIC DNA]</scope>
    <source>
        <strain evidence="12 13">Lewin</strain>
    </source>
</reference>
<evidence type="ECO:0000256" key="1">
    <source>
        <dbReference type="ARBA" id="ARBA00004571"/>
    </source>
</evidence>
<evidence type="ECO:0000313" key="12">
    <source>
        <dbReference type="EMBL" id="AFC25494.1"/>
    </source>
</evidence>
<keyword evidence="12" id="KW-0675">Receptor</keyword>
<evidence type="ECO:0000256" key="3">
    <source>
        <dbReference type="ARBA" id="ARBA00022452"/>
    </source>
</evidence>
<dbReference type="Pfam" id="PF13715">
    <property type="entry name" value="CarbopepD_reg_2"/>
    <property type="match status" value="1"/>
</dbReference>
<dbReference type="GO" id="GO:0009279">
    <property type="term" value="C:cell outer membrane"/>
    <property type="evidence" value="ECO:0007669"/>
    <property type="project" value="UniProtKB-SubCell"/>
</dbReference>
<keyword evidence="7" id="KW-0998">Cell outer membrane</keyword>
<gene>
    <name evidence="12" type="ordered locus">SGRA_2766</name>
</gene>
<comment type="subcellular location">
    <subcellularLocation>
        <location evidence="1">Cell outer membrane</location>
        <topology evidence="1">Multi-pass membrane protein</topology>
    </subcellularLocation>
</comment>
<evidence type="ECO:0000256" key="5">
    <source>
        <dbReference type="ARBA" id="ARBA00022729"/>
    </source>
</evidence>
<dbReference type="SUPFAM" id="SSF49464">
    <property type="entry name" value="Carboxypeptidase regulatory domain-like"/>
    <property type="match status" value="1"/>
</dbReference>
<dbReference type="InterPro" id="IPR008969">
    <property type="entry name" value="CarboxyPept-like_regulatory"/>
</dbReference>
<keyword evidence="5 9" id="KW-0732">Signal</keyword>
<evidence type="ECO:0000256" key="6">
    <source>
        <dbReference type="ARBA" id="ARBA00023136"/>
    </source>
</evidence>
<dbReference type="InterPro" id="IPR037066">
    <property type="entry name" value="Plug_dom_sf"/>
</dbReference>
<dbReference type="PANTHER" id="PTHR30069">
    <property type="entry name" value="TONB-DEPENDENT OUTER MEMBRANE RECEPTOR"/>
    <property type="match status" value="1"/>
</dbReference>
<dbReference type="InterPro" id="IPR039426">
    <property type="entry name" value="TonB-dep_rcpt-like"/>
</dbReference>
<dbReference type="SUPFAM" id="SSF56935">
    <property type="entry name" value="Porins"/>
    <property type="match status" value="1"/>
</dbReference>
<dbReference type="Pfam" id="PF07715">
    <property type="entry name" value="Plug"/>
    <property type="match status" value="1"/>
</dbReference>
<dbReference type="PANTHER" id="PTHR30069:SF29">
    <property type="entry name" value="HEMOGLOBIN AND HEMOGLOBIN-HAPTOGLOBIN-BINDING PROTEIN 1-RELATED"/>
    <property type="match status" value="1"/>
</dbReference>
<keyword evidence="13" id="KW-1185">Reference proteome</keyword>
<feature type="signal peptide" evidence="9">
    <location>
        <begin position="1"/>
        <end position="18"/>
    </location>
</feature>
<keyword evidence="3" id="KW-1134">Transmembrane beta strand</keyword>
<dbReference type="KEGG" id="sgn:SGRA_2766"/>
<dbReference type="InterPro" id="IPR012910">
    <property type="entry name" value="Plug_dom"/>
</dbReference>
<feature type="chain" id="PRO_5003604995" evidence="9">
    <location>
        <begin position="19"/>
        <end position="852"/>
    </location>
</feature>
<dbReference type="InterPro" id="IPR013783">
    <property type="entry name" value="Ig-like_fold"/>
</dbReference>
<dbReference type="HOGENOM" id="CLU_017617_0_0_10"/>
<evidence type="ECO:0000256" key="9">
    <source>
        <dbReference type="SAM" id="SignalP"/>
    </source>
</evidence>
<dbReference type="EMBL" id="CP002831">
    <property type="protein sequence ID" value="AFC25494.1"/>
    <property type="molecule type" value="Genomic_DNA"/>
</dbReference>
<evidence type="ECO:0000256" key="8">
    <source>
        <dbReference type="SAM" id="MobiDB-lite"/>
    </source>
</evidence>
<keyword evidence="6" id="KW-0472">Membrane</keyword>
<feature type="domain" description="Outer membrane protein beta-barrel" evidence="11">
    <location>
        <begin position="413"/>
        <end position="820"/>
    </location>
</feature>
<protein>
    <submittedName>
        <fullName evidence="12">TonB-dependent receptor, putative</fullName>
    </submittedName>
</protein>
<organism evidence="12 13">
    <name type="scientific">Saprospira grandis (strain Lewin)</name>
    <dbReference type="NCBI Taxonomy" id="984262"/>
    <lineage>
        <taxon>Bacteria</taxon>
        <taxon>Pseudomonadati</taxon>
        <taxon>Bacteroidota</taxon>
        <taxon>Saprospiria</taxon>
        <taxon>Saprospirales</taxon>
        <taxon>Saprospiraceae</taxon>
        <taxon>Saprospira</taxon>
    </lineage>
</organism>
<evidence type="ECO:0000259" key="10">
    <source>
        <dbReference type="Pfam" id="PF07715"/>
    </source>
</evidence>
<dbReference type="Pfam" id="PF14905">
    <property type="entry name" value="OMP_b-brl_3"/>
    <property type="match status" value="1"/>
</dbReference>